<keyword evidence="3" id="KW-1185">Reference proteome</keyword>
<proteinExistence type="predicted"/>
<evidence type="ECO:0000313" key="3">
    <source>
        <dbReference type="Proteomes" id="UP001162096"/>
    </source>
</evidence>
<feature type="region of interest" description="Disordered" evidence="1">
    <location>
        <begin position="383"/>
        <end position="402"/>
    </location>
</feature>
<protein>
    <submittedName>
        <fullName evidence="2">ORF1</fullName>
    </submittedName>
</protein>
<dbReference type="KEGG" id="vg:80543816"/>
<evidence type="ECO:0000256" key="1">
    <source>
        <dbReference type="SAM" id="MobiDB-lite"/>
    </source>
</evidence>
<name>A0A8E8FUV3_9MONO</name>
<dbReference type="EMBL" id="MW256666">
    <property type="protein sequence ID" value="QWC36455.1"/>
    <property type="molecule type" value="Viral_cRNA"/>
</dbReference>
<dbReference type="GeneID" id="80543816"/>
<sequence length="402" mass="45486">MNSGLNIVVNAHVRASTKGEDIKNNLEKLEAPTVRLSDLAIPEISWIVRDPDTDLKTHFKQLLRLYTSQETGMETSLSIGLALIGCVDLNFANDTRALLTRDAISIVPLSIDDFVQEHNFTVDWRDVNDYIDMNQRHCIYVISLLLNLIGKTLNPTNYTPWMERRTNSYGAALGFERDSTDLIKYQPSLEFCKRYNAEIRARWQLRRRCFLEAWALSKRTGPIGTAAATVLVLLRGAELTNFASIVQQLLVLHPELMGWNALAKYFPNIIKAYRKYTAMGDYADWIKLLLPDEMVEEFKTTHLKIPFTIARAVAEEYGQTTLAQAEGADQSPAIQELVQEAILIVKVSQGARTIDTQSIRHWRLGNYENKPLISLLDGTKPPTLSLPPIPSTPTIQDRMRGE</sequence>
<dbReference type="RefSeq" id="YP_010804969.1">
    <property type="nucleotide sequence ID" value="NC_077094.1"/>
</dbReference>
<reference evidence="2" key="1">
    <citation type="submission" date="2020-11" db="EMBL/GenBank/DDBJ databases">
        <authorList>
            <person name="Huang H.-J."/>
            <person name="Li J.-M."/>
        </authorList>
    </citation>
    <scope>NUCLEOTIDE SEQUENCE</scope>
    <source>
        <strain evidence="2">ZJU-Q2</strain>
    </source>
</reference>
<dbReference type="Proteomes" id="UP001162096">
    <property type="component" value="Segment"/>
</dbReference>
<organism evidence="2 3">
    <name type="scientific">Bemisia tabaci arlivirus 1</name>
    <dbReference type="NCBI Taxonomy" id="2840017"/>
    <lineage>
        <taxon>Viruses</taxon>
        <taxon>Riboviria</taxon>
        <taxon>Orthornavirae</taxon>
        <taxon>Negarnaviricota</taxon>
        <taxon>Haploviricotina</taxon>
        <taxon>Monjiviricetes</taxon>
        <taxon>Mononegavirales</taxon>
        <taxon>Lispiviridae</taxon>
        <taxon>Aleyavirus</taxon>
        <taxon>Aleyavirus fuyangense</taxon>
    </lineage>
</organism>
<accession>A0A8E8FUV3</accession>
<evidence type="ECO:0000313" key="2">
    <source>
        <dbReference type="EMBL" id="QWC36455.1"/>
    </source>
</evidence>
<reference evidence="2" key="2">
    <citation type="journal article" date="2021" name="NPJ Biofilms Microbiomes">
        <title>Diversity and infectivity of the RNA virome among different cryptic species of an agriculturally important insect vector: whitefly Bemisia tabaci.</title>
        <authorList>
            <person name="Huang H.J."/>
            <person name="Ye Z.X."/>
            <person name="Wang X."/>
            <person name="Yan X.T."/>
            <person name="Zhang Y."/>
            <person name="He Y.J."/>
            <person name="Qi Y.H."/>
            <person name="Zhang X.D."/>
            <person name="Zhuo J.C."/>
            <person name="Lu G."/>
            <person name="Lu J.B."/>
            <person name="Mao Q.Z."/>
            <person name="Sun Z.T."/>
            <person name="Yan F."/>
            <person name="Chen J.P."/>
            <person name="Zhang C.X."/>
            <person name="Li J.M."/>
        </authorList>
    </citation>
    <scope>NUCLEOTIDE SEQUENCE</scope>
    <source>
        <strain evidence="2">ZJU-Q2</strain>
    </source>
</reference>